<name>A0A1C5J7A4_9ACTN</name>
<keyword evidence="2" id="KW-0067">ATP-binding</keyword>
<keyword evidence="2" id="KW-0547">Nucleotide-binding</keyword>
<accession>A0A1C5J7A4</accession>
<dbReference type="OrthoDB" id="9758751at2"/>
<evidence type="ECO:0000259" key="1">
    <source>
        <dbReference type="Pfam" id="PF01935"/>
    </source>
</evidence>
<keyword evidence="2" id="KW-0347">Helicase</keyword>
<keyword evidence="3" id="KW-1185">Reference proteome</keyword>
<keyword evidence="2" id="KW-0378">Hydrolase</keyword>
<dbReference type="SUPFAM" id="SSF52540">
    <property type="entry name" value="P-loop containing nucleoside triphosphate hydrolases"/>
    <property type="match status" value="1"/>
</dbReference>
<dbReference type="Gene3D" id="3.40.50.300">
    <property type="entry name" value="P-loop containing nucleotide triphosphate hydrolases"/>
    <property type="match status" value="2"/>
</dbReference>
<dbReference type="Proteomes" id="UP000199408">
    <property type="component" value="Unassembled WGS sequence"/>
</dbReference>
<dbReference type="GO" id="GO:0004386">
    <property type="term" value="F:helicase activity"/>
    <property type="evidence" value="ECO:0007669"/>
    <property type="project" value="UniProtKB-KW"/>
</dbReference>
<gene>
    <name evidence="2" type="ORF">GA0070560_12348</name>
</gene>
<evidence type="ECO:0000313" key="2">
    <source>
        <dbReference type="EMBL" id="SCG66425.1"/>
    </source>
</evidence>
<evidence type="ECO:0000313" key="3">
    <source>
        <dbReference type="Proteomes" id="UP000199408"/>
    </source>
</evidence>
<sequence length="1015" mass="108927">MTSAADPRWGVRGWLDHATAYRIVELPRVPPLVDRARGDAGRRQRLAAVVAAYHAAGVTGGGGRTVVGWCRPHEQSGVHVFTGGGVEAAGAAAAADAAGRHRSSLFAGAVGLAYPAGGLAGLLDALPCWTRIAGMTDGLVEDRDDREQAAELRPRLDEGLLGVWQGAFAWLLLADPVPADEVAEQARRLAAQERDAKARGSSPTQAVRALRLGRRHRELATAETLGWWRIDLLAAGTTPQAAAAVAGLLCASVDLHGLPYALAPTRASGDLTGLLERAELATVADEPPRSPGPSPALSNGSFLGSSSLLAALAVPPTEEAPGVRLTLRSDFDVAPETTAVEVSPRPSAQEVDDTVADRGRAGVRAESVAIGAVLDRHGNAGDQLRIPLSSLNRHTFVCGATGAGKSQTVRHLLEQAVEAGLPWLVIEPAKAEYRRMANRLPPASVVAIRPGEASAPPAGFNPLRPVPGFPLQTHADLVRALFLAAFDADEPFPQVLGAALARSYEQLGWDLALGEPRLPGHRPRYPDLSDLQHVAEEVVDQIGYGREVADNVRGFIRVRLASLRLGTTGSFFEGGHPIDIGRLLDSNVVFEIEDVGDDRDKAFLMGALLIQLTEHLRVRVRRQDRTTASTLRHLSVFEESHRLLRRADRPGPAAHAVELFAGLLAEIRAYGEGLVIAEQIPEKLTPDVVKNTAVKIIHRLPARDDRDVVGATVNLTERQSQFVVTLPAGVGAVFTDGMDHPVLVRVPDGSDRENAAPAVTADPAQIIGRRSASCGAACLARPCTLRDMRRAQLLLADQPWLRLWGELAVLGHLTGWPTPAIRAELIQVLRRMPVRLRECALSHAVDGAVAARSAHLSSRCDPDELAEHVVDSLHWTAFGGGHCAQQETEYLAHRYRWAVLRDDLRAEVDAAPAGAGRSARSAEWARRYGVEIPGRTVREQFDAVSALFDVDQRDRAACRVVALGSRTPSLIETAVGAAYDTPSWPDRLTEAVDTHFADCRWPTRVLAAGRYAREV</sequence>
<dbReference type="AlphaFoldDB" id="A0A1C5J7A4"/>
<dbReference type="InterPro" id="IPR002789">
    <property type="entry name" value="HerA_central"/>
</dbReference>
<dbReference type="Pfam" id="PF01935">
    <property type="entry name" value="DUF87"/>
    <property type="match status" value="1"/>
</dbReference>
<protein>
    <submittedName>
        <fullName evidence="2">DNA helicase HerA, contains HAS-barrel and ATPase domains</fullName>
    </submittedName>
</protein>
<dbReference type="InterPro" id="IPR051162">
    <property type="entry name" value="T4SS_component"/>
</dbReference>
<proteinExistence type="predicted"/>
<dbReference type="RefSeq" id="WP_091301586.1">
    <property type="nucleotide sequence ID" value="NZ_FMDN01000023.1"/>
</dbReference>
<dbReference type="InterPro" id="IPR027417">
    <property type="entry name" value="P-loop_NTPase"/>
</dbReference>
<dbReference type="PANTHER" id="PTHR30121:SF11">
    <property type="entry name" value="AAA+ ATPASE DOMAIN-CONTAINING PROTEIN"/>
    <property type="match status" value="1"/>
</dbReference>
<dbReference type="PANTHER" id="PTHR30121">
    <property type="entry name" value="UNCHARACTERIZED PROTEIN YJGR-RELATED"/>
    <property type="match status" value="1"/>
</dbReference>
<feature type="domain" description="Helicase HerA central" evidence="1">
    <location>
        <begin position="384"/>
        <end position="452"/>
    </location>
</feature>
<reference evidence="3" key="1">
    <citation type="submission" date="2016-06" db="EMBL/GenBank/DDBJ databases">
        <authorList>
            <person name="Varghese N."/>
        </authorList>
    </citation>
    <scope>NUCLEOTIDE SEQUENCE [LARGE SCALE GENOMIC DNA]</scope>
    <source>
        <strain evidence="3">DSM 43171</strain>
    </source>
</reference>
<dbReference type="EMBL" id="FMDN01000023">
    <property type="protein sequence ID" value="SCG66425.1"/>
    <property type="molecule type" value="Genomic_DNA"/>
</dbReference>
<dbReference type="STRING" id="47864.GA0070560_12348"/>
<organism evidence="2 3">
    <name type="scientific">Micromonospora halophytica</name>
    <dbReference type="NCBI Taxonomy" id="47864"/>
    <lineage>
        <taxon>Bacteria</taxon>
        <taxon>Bacillati</taxon>
        <taxon>Actinomycetota</taxon>
        <taxon>Actinomycetes</taxon>
        <taxon>Micromonosporales</taxon>
        <taxon>Micromonosporaceae</taxon>
        <taxon>Micromonospora</taxon>
    </lineage>
</organism>